<feature type="domain" description="HTH tetR-type" evidence="5">
    <location>
        <begin position="21"/>
        <end position="81"/>
    </location>
</feature>
<name>A0ABN7TI16_9BACL</name>
<evidence type="ECO:0000256" key="3">
    <source>
        <dbReference type="ARBA" id="ARBA00023163"/>
    </source>
</evidence>
<dbReference type="Pfam" id="PF00440">
    <property type="entry name" value="TetR_N"/>
    <property type="match status" value="1"/>
</dbReference>
<keyword evidence="3" id="KW-0804">Transcription</keyword>
<evidence type="ECO:0000313" key="6">
    <source>
        <dbReference type="EMBL" id="CAG7626476.1"/>
    </source>
</evidence>
<reference evidence="6 7" key="1">
    <citation type="submission" date="2021-06" db="EMBL/GenBank/DDBJ databases">
        <authorList>
            <person name="Criscuolo A."/>
        </authorList>
    </citation>
    <scope>NUCLEOTIDE SEQUENCE [LARGE SCALE GENOMIC DNA]</scope>
    <source>
        <strain evidence="7">CIP 111802</strain>
    </source>
</reference>
<dbReference type="Proteomes" id="UP000730618">
    <property type="component" value="Unassembled WGS sequence"/>
</dbReference>
<dbReference type="EMBL" id="CAJVCE010000003">
    <property type="protein sequence ID" value="CAG7626476.1"/>
    <property type="molecule type" value="Genomic_DNA"/>
</dbReference>
<accession>A0ABN7TI16</accession>
<dbReference type="PROSITE" id="PS50977">
    <property type="entry name" value="HTH_TETR_2"/>
    <property type="match status" value="1"/>
</dbReference>
<keyword evidence="7" id="KW-1185">Reference proteome</keyword>
<dbReference type="PANTHER" id="PTHR47506:SF1">
    <property type="entry name" value="HTH-TYPE TRANSCRIPTIONAL REGULATOR YJDC"/>
    <property type="match status" value="1"/>
</dbReference>
<comment type="caution">
    <text evidence="6">The sequence shown here is derived from an EMBL/GenBank/DDBJ whole genome shotgun (WGS) entry which is preliminary data.</text>
</comment>
<evidence type="ECO:0000256" key="2">
    <source>
        <dbReference type="ARBA" id="ARBA00023125"/>
    </source>
</evidence>
<evidence type="ECO:0000256" key="4">
    <source>
        <dbReference type="PROSITE-ProRule" id="PRU00335"/>
    </source>
</evidence>
<feature type="DNA-binding region" description="H-T-H motif" evidence="4">
    <location>
        <begin position="44"/>
        <end position="63"/>
    </location>
</feature>
<keyword evidence="1" id="KW-0805">Transcription regulation</keyword>
<organism evidence="6 7">
    <name type="scientific">Paenibacillus allorhizosphaerae</name>
    <dbReference type="NCBI Taxonomy" id="2849866"/>
    <lineage>
        <taxon>Bacteria</taxon>
        <taxon>Bacillati</taxon>
        <taxon>Bacillota</taxon>
        <taxon>Bacilli</taxon>
        <taxon>Bacillales</taxon>
        <taxon>Paenibacillaceae</taxon>
        <taxon>Paenibacillus</taxon>
    </lineage>
</organism>
<keyword evidence="2 4" id="KW-0238">DNA-binding</keyword>
<sequence length="219" mass="24562">MVGMYNEEQEVIGVKQEERRQKTIELLLQTVKKLIAEKGCESITMKHIMEESGLSKGAIFHYVDSKEELFAKVLEERLDQINERFVRKVQENGDDAIGPMSQITAGLPEIEKGDEITNRVIAYLVGRAGLPAVNEILRRFYEASVLRSVSWIEAGQRKGVLSSKIDAAKTSELFVLISFGIRIRSVIGESVNLNHSFRSADYAALMGDLLGIKFEKGEQ</sequence>
<dbReference type="PANTHER" id="PTHR47506">
    <property type="entry name" value="TRANSCRIPTIONAL REGULATORY PROTEIN"/>
    <property type="match status" value="1"/>
</dbReference>
<evidence type="ECO:0000259" key="5">
    <source>
        <dbReference type="PROSITE" id="PS50977"/>
    </source>
</evidence>
<proteinExistence type="predicted"/>
<dbReference type="InterPro" id="IPR001647">
    <property type="entry name" value="HTH_TetR"/>
</dbReference>
<gene>
    <name evidence="6" type="ORF">PAECIP111802_01254</name>
</gene>
<protein>
    <recommendedName>
        <fullName evidence="5">HTH tetR-type domain-containing protein</fullName>
    </recommendedName>
</protein>
<evidence type="ECO:0000256" key="1">
    <source>
        <dbReference type="ARBA" id="ARBA00023015"/>
    </source>
</evidence>
<evidence type="ECO:0000313" key="7">
    <source>
        <dbReference type="Proteomes" id="UP000730618"/>
    </source>
</evidence>